<dbReference type="RefSeq" id="XP_018288956.1">
    <property type="nucleotide sequence ID" value="XM_018432018.1"/>
</dbReference>
<dbReference type="OrthoDB" id="2284884at2759"/>
<sequence length="280" mass="31736">MGKGSFFGRLKIGKKTRNAKLLAQPNQTQSPQSLGNTSSNSSASSFPRTPTEDTSNEGRGIFRTLEAVWYFRTSLIADSPYRNEWTQFDAQSQIMLTQAALTSTTCLLPLNASLGSCNISFAKKPNRGRSIPLTSSIQTNDPDCETIRTLEIDVDVRQIVSPVWWYEDNAYDGTKEMARFDYKNQVRLEALSDDKDSLILTDAAFPQSFTVVLGSSKSRQAQEEWRGFMHLHPAPPIEYIYDNIMPPETGNIERYYDDKRSTAFEQFLEFDVPLQRHFSV</sequence>
<proteinExistence type="predicted"/>
<dbReference type="InParanoid" id="A0A167LQN0"/>
<reference evidence="3" key="1">
    <citation type="submission" date="2015-06" db="EMBL/GenBank/DDBJ databases">
        <title>Expansion of signal transduction pathways in fungi by whole-genome duplication.</title>
        <authorList>
            <consortium name="DOE Joint Genome Institute"/>
            <person name="Corrochano L.M."/>
            <person name="Kuo A."/>
            <person name="Marcet-Houben M."/>
            <person name="Polaino S."/>
            <person name="Salamov A."/>
            <person name="Villalobos J.M."/>
            <person name="Alvarez M.I."/>
            <person name="Avalos J."/>
            <person name="Benito E.P."/>
            <person name="Benoit I."/>
            <person name="Burger G."/>
            <person name="Camino L.P."/>
            <person name="Canovas D."/>
            <person name="Cerda-Olmedo E."/>
            <person name="Cheng J.-F."/>
            <person name="Dominguez A."/>
            <person name="Elias M."/>
            <person name="Eslava A.P."/>
            <person name="Glaser F."/>
            <person name="Grimwood J."/>
            <person name="Gutierrez G."/>
            <person name="Heitman J."/>
            <person name="Henrissat B."/>
            <person name="Iturriaga E.A."/>
            <person name="Lang B.F."/>
            <person name="Lavin J.L."/>
            <person name="Lee S."/>
            <person name="Li W."/>
            <person name="Lindquist E."/>
            <person name="Lopez-Garcia S."/>
            <person name="Luque E.M."/>
            <person name="Marcos A.T."/>
            <person name="Martin J."/>
            <person name="McCluskey K."/>
            <person name="Medina H.R."/>
            <person name="Miralles-Duran A."/>
            <person name="Miyazaki A."/>
            <person name="Munoz-Torres E."/>
            <person name="Oguiza J.A."/>
            <person name="Ohm R."/>
            <person name="Olmedo M."/>
            <person name="Orejas M."/>
            <person name="Ortiz-Castellanos L."/>
            <person name="Pisabarro A.G."/>
            <person name="Rodriguez-Romero J."/>
            <person name="Ruiz-Herrera J."/>
            <person name="Ruiz-Vazquez R."/>
            <person name="Sanz C."/>
            <person name="Schackwitz W."/>
            <person name="Schmutz J."/>
            <person name="Shahriari M."/>
            <person name="Shelest E."/>
            <person name="Silva-Franco F."/>
            <person name="Soanes D."/>
            <person name="Syed K."/>
            <person name="Tagua V.G."/>
            <person name="Talbot N.J."/>
            <person name="Thon M."/>
            <person name="De vries R.P."/>
            <person name="Wiebenga A."/>
            <person name="Yadav J.S."/>
            <person name="Braun E.L."/>
            <person name="Baker S."/>
            <person name="Garre V."/>
            <person name="Horwitz B."/>
            <person name="Torres-Martinez S."/>
            <person name="Idnurm A."/>
            <person name="Herrera-Estrella A."/>
            <person name="Gabaldon T."/>
            <person name="Grigoriev I.V."/>
        </authorList>
    </citation>
    <scope>NUCLEOTIDE SEQUENCE [LARGE SCALE GENOMIC DNA]</scope>
    <source>
        <strain evidence="3">NRRL 1555(-)</strain>
    </source>
</reference>
<accession>A0A167LQN0</accession>
<dbReference type="AlphaFoldDB" id="A0A167LQN0"/>
<protein>
    <submittedName>
        <fullName evidence="2">Uncharacterized protein</fullName>
    </submittedName>
</protein>
<name>A0A167LQN0_PHYB8</name>
<dbReference type="Proteomes" id="UP000077315">
    <property type="component" value="Unassembled WGS sequence"/>
</dbReference>
<feature type="region of interest" description="Disordered" evidence="1">
    <location>
        <begin position="17"/>
        <end position="58"/>
    </location>
</feature>
<evidence type="ECO:0000313" key="2">
    <source>
        <dbReference type="EMBL" id="OAD70916.1"/>
    </source>
</evidence>
<feature type="compositionally biased region" description="Low complexity" evidence="1">
    <location>
        <begin position="30"/>
        <end position="45"/>
    </location>
</feature>
<evidence type="ECO:0000256" key="1">
    <source>
        <dbReference type="SAM" id="MobiDB-lite"/>
    </source>
</evidence>
<organism evidence="2 3">
    <name type="scientific">Phycomyces blakesleeanus (strain ATCC 8743b / DSM 1359 / FGSC 10004 / NBRC 33097 / NRRL 1555)</name>
    <dbReference type="NCBI Taxonomy" id="763407"/>
    <lineage>
        <taxon>Eukaryota</taxon>
        <taxon>Fungi</taxon>
        <taxon>Fungi incertae sedis</taxon>
        <taxon>Mucoromycota</taxon>
        <taxon>Mucoromycotina</taxon>
        <taxon>Mucoromycetes</taxon>
        <taxon>Mucorales</taxon>
        <taxon>Phycomycetaceae</taxon>
        <taxon>Phycomyces</taxon>
    </lineage>
</organism>
<keyword evidence="3" id="KW-1185">Reference proteome</keyword>
<gene>
    <name evidence="2" type="ORF">PHYBLDRAFT_148140</name>
</gene>
<evidence type="ECO:0000313" key="3">
    <source>
        <dbReference type="Proteomes" id="UP000077315"/>
    </source>
</evidence>
<dbReference type="GeneID" id="28992924"/>
<dbReference type="EMBL" id="KV440987">
    <property type="protein sequence ID" value="OAD70916.1"/>
    <property type="molecule type" value="Genomic_DNA"/>
</dbReference>
<dbReference type="VEuPathDB" id="FungiDB:PHYBLDRAFT_148140"/>